<reference evidence="2 3" key="1">
    <citation type="submission" date="2017-12" db="EMBL/GenBank/DDBJ databases">
        <title>Complete genome sequence of Spiroplasma floricola 23-6 (ATCC 29989).</title>
        <authorList>
            <person name="Tsai Y.-M."/>
            <person name="Wu P.-S."/>
            <person name="Lo W.-S."/>
            <person name="Kuo C.-H."/>
        </authorList>
    </citation>
    <scope>NUCLEOTIDE SEQUENCE [LARGE SCALE GENOMIC DNA]</scope>
    <source>
        <strain evidence="2 3">23-6</strain>
    </source>
</reference>
<protein>
    <submittedName>
        <fullName evidence="2">Uncharacterized protein</fullName>
    </submittedName>
</protein>
<feature type="transmembrane region" description="Helical" evidence="1">
    <location>
        <begin position="12"/>
        <end position="39"/>
    </location>
</feature>
<accession>A0A2K8SEG5</accession>
<keyword evidence="3" id="KW-1185">Reference proteome</keyword>
<sequence length="145" mass="17313">MKKTKNYETYIKLFIAGLFIITIFDTAIVLSISIRGIIYLFEDKWFIILIQILPLIFFVTLLTFELKLLIKYFKKLRSFNNEEIKERHMLTFDYIVTENKNHFKKEMIFVYISCSFIVLFGGIGVIPLVFLINGQKSHKKWLQEK</sequence>
<feature type="transmembrane region" description="Helical" evidence="1">
    <location>
        <begin position="45"/>
        <end position="70"/>
    </location>
</feature>
<gene>
    <name evidence="2" type="ORF">SFLOR_v1c05960</name>
</gene>
<dbReference type="EMBL" id="CP025057">
    <property type="protein sequence ID" value="AUB31648.1"/>
    <property type="molecule type" value="Genomic_DNA"/>
</dbReference>
<feature type="transmembrane region" description="Helical" evidence="1">
    <location>
        <begin position="108"/>
        <end position="132"/>
    </location>
</feature>
<organism evidence="2 3">
    <name type="scientific">Spiroplasma floricola 23-6</name>
    <dbReference type="NCBI Taxonomy" id="1336749"/>
    <lineage>
        <taxon>Bacteria</taxon>
        <taxon>Bacillati</taxon>
        <taxon>Mycoplasmatota</taxon>
        <taxon>Mollicutes</taxon>
        <taxon>Entomoplasmatales</taxon>
        <taxon>Spiroplasmataceae</taxon>
        <taxon>Spiroplasma</taxon>
    </lineage>
</organism>
<dbReference type="Proteomes" id="UP000231823">
    <property type="component" value="Chromosome"/>
</dbReference>
<proteinExistence type="predicted"/>
<dbReference type="OrthoDB" id="389745at2"/>
<evidence type="ECO:0000313" key="3">
    <source>
        <dbReference type="Proteomes" id="UP000231823"/>
    </source>
</evidence>
<dbReference type="KEGG" id="sfz:SFLOR_v1c05960"/>
<keyword evidence="1" id="KW-0472">Membrane</keyword>
<name>A0A2K8SEG5_9MOLU</name>
<evidence type="ECO:0000313" key="2">
    <source>
        <dbReference type="EMBL" id="AUB31648.1"/>
    </source>
</evidence>
<dbReference type="RefSeq" id="WP_100916626.1">
    <property type="nucleotide sequence ID" value="NZ_CP025057.1"/>
</dbReference>
<keyword evidence="1" id="KW-1133">Transmembrane helix</keyword>
<evidence type="ECO:0000256" key="1">
    <source>
        <dbReference type="SAM" id="Phobius"/>
    </source>
</evidence>
<dbReference type="AlphaFoldDB" id="A0A2K8SEG5"/>
<keyword evidence="1" id="KW-0812">Transmembrane</keyword>